<feature type="compositionally biased region" description="Basic and acidic residues" evidence="1">
    <location>
        <begin position="244"/>
        <end position="253"/>
    </location>
</feature>
<name>A0A1H2EAM7_9GAMM</name>
<dbReference type="Proteomes" id="UP000243924">
    <property type="component" value="Chromosome I"/>
</dbReference>
<dbReference type="RefSeq" id="WP_092383859.1">
    <property type="nucleotide sequence ID" value="NZ_LT629787.1"/>
</dbReference>
<feature type="compositionally biased region" description="Polar residues" evidence="1">
    <location>
        <begin position="57"/>
        <end position="67"/>
    </location>
</feature>
<feature type="region of interest" description="Disordered" evidence="1">
    <location>
        <begin position="1"/>
        <end position="94"/>
    </location>
</feature>
<feature type="compositionally biased region" description="Polar residues" evidence="1">
    <location>
        <begin position="254"/>
        <end position="273"/>
    </location>
</feature>
<feature type="compositionally biased region" description="Low complexity" evidence="1">
    <location>
        <begin position="33"/>
        <end position="46"/>
    </location>
</feature>
<reference evidence="3" key="1">
    <citation type="submission" date="2016-10" db="EMBL/GenBank/DDBJ databases">
        <authorList>
            <person name="Varghese N."/>
            <person name="Submissions S."/>
        </authorList>
    </citation>
    <scope>NUCLEOTIDE SEQUENCE [LARGE SCALE GENOMIC DNA]</scope>
    <source>
        <strain evidence="3">CECT 8338</strain>
    </source>
</reference>
<accession>A0A1H2EAM7</accession>
<organism evidence="2 3">
    <name type="scientific">Halopseudomonas salegens</name>
    <dbReference type="NCBI Taxonomy" id="1434072"/>
    <lineage>
        <taxon>Bacteria</taxon>
        <taxon>Pseudomonadati</taxon>
        <taxon>Pseudomonadota</taxon>
        <taxon>Gammaproteobacteria</taxon>
        <taxon>Pseudomonadales</taxon>
        <taxon>Pseudomonadaceae</taxon>
        <taxon>Halopseudomonas</taxon>
    </lineage>
</organism>
<dbReference type="STRING" id="1434072.SAMN05216210_0523"/>
<gene>
    <name evidence="2" type="ORF">SAMN05216210_0523</name>
</gene>
<evidence type="ECO:0000313" key="3">
    <source>
        <dbReference type="Proteomes" id="UP000243924"/>
    </source>
</evidence>
<feature type="compositionally biased region" description="Basic and acidic residues" evidence="1">
    <location>
        <begin position="68"/>
        <end position="86"/>
    </location>
</feature>
<dbReference type="OrthoDB" id="9812722at2"/>
<dbReference type="Pfam" id="PF12118">
    <property type="entry name" value="SprA-related"/>
    <property type="match status" value="1"/>
</dbReference>
<evidence type="ECO:0000313" key="2">
    <source>
        <dbReference type="EMBL" id="SDT92172.1"/>
    </source>
</evidence>
<evidence type="ECO:0000256" key="1">
    <source>
        <dbReference type="SAM" id="MobiDB-lite"/>
    </source>
</evidence>
<protein>
    <submittedName>
        <fullName evidence="2">SprA-related family protein</fullName>
    </submittedName>
</protein>
<proteinExistence type="predicted"/>
<feature type="region of interest" description="Disordered" evidence="1">
    <location>
        <begin position="199"/>
        <end position="279"/>
    </location>
</feature>
<dbReference type="EMBL" id="LT629787">
    <property type="protein sequence ID" value="SDT92172.1"/>
    <property type="molecule type" value="Genomic_DNA"/>
</dbReference>
<dbReference type="AlphaFoldDB" id="A0A1H2EAM7"/>
<dbReference type="InterPro" id="IPR021973">
    <property type="entry name" value="SprA-related"/>
</dbReference>
<sequence length="279" mass="28539">MLLSAALSGAVTPPSYTARQPDLPSVSPRVPDAAVSAVGVSGQAVSNRQAISPAGVGTSSASSPPTNTEREGDGDAEAARAAELEQRAASAEAEMQRLLQQEIRTLAQRDREVRAHEQSHLAVGGQYAGPVSYDFQRGPDGRQYAVGGSVAIDVSPVANNPEATLQKMQQVQRAALAPAEPSPQDLAVAAQAAQQAAASRAELAQESLSTDADDEDDSASAVSGNADADDEGVTAGESSSESAAADRVDDSTLRSRSALASYQSAEQGANLSSLLDLRA</sequence>
<feature type="compositionally biased region" description="Low complexity" evidence="1">
    <location>
        <begin position="199"/>
        <end position="210"/>
    </location>
</feature>
<keyword evidence="3" id="KW-1185">Reference proteome</keyword>